<gene>
    <name evidence="1" type="ORF">FEF27_13245</name>
</gene>
<organism evidence="1 2">
    <name type="scientific">Nesterenkonia sphaerica</name>
    <dbReference type="NCBI Taxonomy" id="1804988"/>
    <lineage>
        <taxon>Bacteria</taxon>
        <taxon>Bacillati</taxon>
        <taxon>Actinomycetota</taxon>
        <taxon>Actinomycetes</taxon>
        <taxon>Micrococcales</taxon>
        <taxon>Micrococcaceae</taxon>
        <taxon>Nesterenkonia</taxon>
    </lineage>
</organism>
<keyword evidence="2" id="KW-1185">Reference proteome</keyword>
<dbReference type="InterPro" id="IPR036188">
    <property type="entry name" value="FAD/NAD-bd_sf"/>
</dbReference>
<accession>A0A5R8ZWE7</accession>
<reference evidence="1 2" key="1">
    <citation type="submission" date="2019-05" db="EMBL/GenBank/DDBJ databases">
        <title>Nesterenkonia sp. GY239, isolated from the Southern Atlantic Ocean.</title>
        <authorList>
            <person name="Zhang G."/>
        </authorList>
    </citation>
    <scope>NUCLEOTIDE SEQUENCE [LARGE SCALE GENOMIC DNA]</scope>
    <source>
        <strain evidence="1 2">GY239</strain>
    </source>
</reference>
<evidence type="ECO:0000313" key="1">
    <source>
        <dbReference type="EMBL" id="TLP69836.1"/>
    </source>
</evidence>
<evidence type="ECO:0000313" key="2">
    <source>
        <dbReference type="Proteomes" id="UP000306544"/>
    </source>
</evidence>
<dbReference type="PANTHER" id="PTHR43422:SF16">
    <property type="entry name" value="THIAMINE THIAZOLE SYNTHASE, CHLOROPLASTIC"/>
    <property type="match status" value="1"/>
</dbReference>
<dbReference type="EMBL" id="VAWA01000088">
    <property type="protein sequence ID" value="TLP69836.1"/>
    <property type="molecule type" value="Genomic_DNA"/>
</dbReference>
<protein>
    <recommendedName>
        <fullName evidence="3">Thiazole biosynthesis protein</fullName>
    </recommendedName>
</protein>
<sequence length="97" mass="9992">VPGMKALDMNTAEDAIVRLTREVVPGMIVTGMEVAEIDGAPRMGPTFGAMLISGQKAAHLALKALGRPNAIDGSIRAESVHPELVLASSDAGEIVDA</sequence>
<name>A0A5R8ZWE7_9MICC</name>
<evidence type="ECO:0008006" key="3">
    <source>
        <dbReference type="Google" id="ProtNLM"/>
    </source>
</evidence>
<comment type="caution">
    <text evidence="1">The sequence shown here is derived from an EMBL/GenBank/DDBJ whole genome shotgun (WGS) entry which is preliminary data.</text>
</comment>
<feature type="non-terminal residue" evidence="1">
    <location>
        <position position="1"/>
    </location>
</feature>
<dbReference type="PANTHER" id="PTHR43422">
    <property type="entry name" value="THIAMINE THIAZOLE SYNTHASE"/>
    <property type="match status" value="1"/>
</dbReference>
<dbReference type="Pfam" id="PF01946">
    <property type="entry name" value="Thi4"/>
    <property type="match status" value="1"/>
</dbReference>
<dbReference type="Gene3D" id="3.50.50.60">
    <property type="entry name" value="FAD/NAD(P)-binding domain"/>
    <property type="match status" value="1"/>
</dbReference>
<proteinExistence type="predicted"/>
<dbReference type="AlphaFoldDB" id="A0A5R8ZWE7"/>
<dbReference type="Proteomes" id="UP000306544">
    <property type="component" value="Unassembled WGS sequence"/>
</dbReference>